<reference evidence="4" key="1">
    <citation type="submission" date="2022-11" db="UniProtKB">
        <authorList>
            <consortium name="WormBaseParasite"/>
        </authorList>
    </citation>
    <scope>IDENTIFICATION</scope>
</reference>
<dbReference type="PROSITE" id="PS50082">
    <property type="entry name" value="WD_REPEATS_2"/>
    <property type="match status" value="1"/>
</dbReference>
<dbReference type="PANTHER" id="PTHR17583">
    <property type="entry name" value="PHOSPHOINOSITIDE 3-KINASE REGULATORY SUBUNIT 4"/>
    <property type="match status" value="1"/>
</dbReference>
<keyword evidence="2" id="KW-0853">WD repeat</keyword>
<dbReference type="GO" id="GO:0004674">
    <property type="term" value="F:protein serine/threonine kinase activity"/>
    <property type="evidence" value="ECO:0007669"/>
    <property type="project" value="InterPro"/>
</dbReference>
<keyword evidence="3" id="KW-1185">Reference proteome</keyword>
<accession>A0A914RQV6</accession>
<sequence length="208" mass="22986">MRLKKLLRLCLSPSGSHFASAGNDGLMKIWSVSRIYKDQSAATRADATFSYSELFAERKINSIQFVGSLGKRLAIASDDCRVTVVDAERMAFITTIGFEKDEDGPPVELYASDNDKNVTTALATCPLTGRIFTGDSVGALRSWNLLNPKECYYLSGPEKRTPEAISSSSLRSTIKRSTFEMVEVFYEEAFEKKQRSSPALSNSPLEAQ</sequence>
<dbReference type="PANTHER" id="PTHR17583:SF0">
    <property type="entry name" value="PHOSPHOINOSITIDE 3-KINASE REGULATORY SUBUNIT 4"/>
    <property type="match status" value="1"/>
</dbReference>
<dbReference type="InterPro" id="IPR015943">
    <property type="entry name" value="WD40/YVTN_repeat-like_dom_sf"/>
</dbReference>
<dbReference type="GO" id="GO:0000166">
    <property type="term" value="F:nucleotide binding"/>
    <property type="evidence" value="ECO:0007669"/>
    <property type="project" value="UniProtKB-KW"/>
</dbReference>
<dbReference type="AlphaFoldDB" id="A0A914RQV6"/>
<dbReference type="GO" id="GO:0005770">
    <property type="term" value="C:late endosome"/>
    <property type="evidence" value="ECO:0007669"/>
    <property type="project" value="TreeGrafter"/>
</dbReference>
<dbReference type="SUPFAM" id="SSF50978">
    <property type="entry name" value="WD40 repeat-like"/>
    <property type="match status" value="1"/>
</dbReference>
<keyword evidence="1" id="KW-0547">Nucleotide-binding</keyword>
<evidence type="ECO:0000256" key="1">
    <source>
        <dbReference type="ARBA" id="ARBA00022741"/>
    </source>
</evidence>
<evidence type="ECO:0000256" key="2">
    <source>
        <dbReference type="PROSITE-ProRule" id="PRU00221"/>
    </source>
</evidence>
<organism evidence="3 4">
    <name type="scientific">Parascaris equorum</name>
    <name type="common">Equine roundworm</name>
    <dbReference type="NCBI Taxonomy" id="6256"/>
    <lineage>
        <taxon>Eukaryota</taxon>
        <taxon>Metazoa</taxon>
        <taxon>Ecdysozoa</taxon>
        <taxon>Nematoda</taxon>
        <taxon>Chromadorea</taxon>
        <taxon>Rhabditida</taxon>
        <taxon>Spirurina</taxon>
        <taxon>Ascaridomorpha</taxon>
        <taxon>Ascaridoidea</taxon>
        <taxon>Ascarididae</taxon>
        <taxon>Parascaris</taxon>
    </lineage>
</organism>
<protein>
    <submittedName>
        <fullName evidence="4">Non-specific serine/threonine protein kinase</fullName>
    </submittedName>
</protein>
<dbReference type="GO" id="GO:0016236">
    <property type="term" value="P:macroautophagy"/>
    <property type="evidence" value="ECO:0007669"/>
    <property type="project" value="InterPro"/>
</dbReference>
<dbReference type="Proteomes" id="UP000887564">
    <property type="component" value="Unplaced"/>
</dbReference>
<dbReference type="InterPro" id="IPR036322">
    <property type="entry name" value="WD40_repeat_dom_sf"/>
</dbReference>
<evidence type="ECO:0000313" key="3">
    <source>
        <dbReference type="Proteomes" id="UP000887564"/>
    </source>
</evidence>
<dbReference type="GO" id="GO:0045324">
    <property type="term" value="P:late endosome to vacuole transport"/>
    <property type="evidence" value="ECO:0007669"/>
    <property type="project" value="InterPro"/>
</dbReference>
<evidence type="ECO:0000313" key="4">
    <source>
        <dbReference type="WBParaSite" id="PEQ_0000720801-mRNA-1"/>
    </source>
</evidence>
<dbReference type="GO" id="GO:0071561">
    <property type="term" value="C:nucleus-vacuole junction"/>
    <property type="evidence" value="ECO:0007669"/>
    <property type="project" value="TreeGrafter"/>
</dbReference>
<dbReference type="Gene3D" id="2.130.10.10">
    <property type="entry name" value="YVTN repeat-like/Quinoprotein amine dehydrogenase"/>
    <property type="match status" value="1"/>
</dbReference>
<dbReference type="GO" id="GO:0006623">
    <property type="term" value="P:protein targeting to vacuole"/>
    <property type="evidence" value="ECO:0007669"/>
    <property type="project" value="TreeGrafter"/>
</dbReference>
<feature type="repeat" description="WD" evidence="2">
    <location>
        <begin position="9"/>
        <end position="33"/>
    </location>
</feature>
<dbReference type="InterPro" id="IPR001680">
    <property type="entry name" value="WD40_rpt"/>
</dbReference>
<dbReference type="InterPro" id="IPR045162">
    <property type="entry name" value="Vps15-like"/>
</dbReference>
<proteinExistence type="predicted"/>
<name>A0A914RQV6_PAREQ</name>
<dbReference type="WBParaSite" id="PEQ_0000720801-mRNA-1">
    <property type="protein sequence ID" value="PEQ_0000720801-mRNA-1"/>
    <property type="gene ID" value="PEQ_0000720801"/>
</dbReference>
<dbReference type="GO" id="GO:0034271">
    <property type="term" value="C:phosphatidylinositol 3-kinase complex, class III, type I"/>
    <property type="evidence" value="ECO:0007669"/>
    <property type="project" value="TreeGrafter"/>
</dbReference>
<dbReference type="GO" id="GO:0034272">
    <property type="term" value="C:phosphatidylinositol 3-kinase complex, class III, type II"/>
    <property type="evidence" value="ECO:0007669"/>
    <property type="project" value="TreeGrafter"/>
</dbReference>